<reference evidence="1" key="1">
    <citation type="submission" date="2023-05" db="EMBL/GenBank/DDBJ databases">
        <title>Nepenthes gracilis genome sequencing.</title>
        <authorList>
            <person name="Fukushima K."/>
        </authorList>
    </citation>
    <scope>NUCLEOTIDE SEQUENCE</scope>
    <source>
        <strain evidence="1">SING2019-196</strain>
    </source>
</reference>
<protein>
    <submittedName>
        <fullName evidence="1">Uncharacterized protein</fullName>
    </submittedName>
</protein>
<comment type="caution">
    <text evidence="1">The sequence shown here is derived from an EMBL/GenBank/DDBJ whole genome shotgun (WGS) entry which is preliminary data.</text>
</comment>
<gene>
    <name evidence="1" type="ORF">Nepgr_022860</name>
</gene>
<dbReference type="Proteomes" id="UP001279734">
    <property type="component" value="Unassembled WGS sequence"/>
</dbReference>
<dbReference type="AlphaFoldDB" id="A0AAD3SZU1"/>
<keyword evidence="2" id="KW-1185">Reference proteome</keyword>
<sequence>MSHSFADFAVTLLWLCFAIIGFFEAGVLRLEVDGPTRMWADDESNALLGAGVVGQLALLRVTKIKQELIRSMDPVHSVEEGGCLSLKPIPIQGLSEVGVEAAPHDVGTSVRKIVSRSRSDECAWVRRSCSPSSQECSACGQIILIGRKLTRCSSRSINELISIKHWGFGDLAAYGADHVCFYLYVLWLLYGRGLQYVYAKVRSRLLASFCCPVQREAETVLIRCEPCCYLCSTGLCGPADSVVPHISCGLMFADGCVTEYVATNRNWNAVDASWLVCEYVRHDVDAAFVPKWFMWFSGCLFPYHFGADPTWSDTAGWYLRVGPMATNWNLDANCF</sequence>
<evidence type="ECO:0000313" key="1">
    <source>
        <dbReference type="EMBL" id="GMH21018.1"/>
    </source>
</evidence>
<proteinExistence type="predicted"/>
<evidence type="ECO:0000313" key="2">
    <source>
        <dbReference type="Proteomes" id="UP001279734"/>
    </source>
</evidence>
<name>A0AAD3SZU1_NEPGR</name>
<accession>A0AAD3SZU1</accession>
<dbReference type="EMBL" id="BSYO01000022">
    <property type="protein sequence ID" value="GMH21018.1"/>
    <property type="molecule type" value="Genomic_DNA"/>
</dbReference>
<organism evidence="1 2">
    <name type="scientific">Nepenthes gracilis</name>
    <name type="common">Slender pitcher plant</name>
    <dbReference type="NCBI Taxonomy" id="150966"/>
    <lineage>
        <taxon>Eukaryota</taxon>
        <taxon>Viridiplantae</taxon>
        <taxon>Streptophyta</taxon>
        <taxon>Embryophyta</taxon>
        <taxon>Tracheophyta</taxon>
        <taxon>Spermatophyta</taxon>
        <taxon>Magnoliopsida</taxon>
        <taxon>eudicotyledons</taxon>
        <taxon>Gunneridae</taxon>
        <taxon>Pentapetalae</taxon>
        <taxon>Caryophyllales</taxon>
        <taxon>Nepenthaceae</taxon>
        <taxon>Nepenthes</taxon>
    </lineage>
</organism>